<dbReference type="RefSeq" id="WP_185978122.1">
    <property type="nucleotide sequence ID" value="NZ_JACBGI020000009.1"/>
</dbReference>
<feature type="transmembrane region" description="Helical" evidence="15">
    <location>
        <begin position="224"/>
        <end position="243"/>
    </location>
</feature>
<evidence type="ECO:0000256" key="2">
    <source>
        <dbReference type="ARBA" id="ARBA00004429"/>
    </source>
</evidence>
<feature type="domain" description="Type II secretion system protein GspF" evidence="16">
    <location>
        <begin position="274"/>
        <end position="396"/>
    </location>
</feature>
<evidence type="ECO:0000259" key="16">
    <source>
        <dbReference type="Pfam" id="PF00482"/>
    </source>
</evidence>
<dbReference type="InterPro" id="IPR018076">
    <property type="entry name" value="T2SS_GspF_dom"/>
</dbReference>
<keyword evidence="7 14" id="KW-0812">Transmembrane</keyword>
<dbReference type="NCBIfam" id="TIGR02120">
    <property type="entry name" value="GspF"/>
    <property type="match status" value="1"/>
</dbReference>
<feature type="domain" description="Type II secretion system protein GspF" evidence="16">
    <location>
        <begin position="71"/>
        <end position="194"/>
    </location>
</feature>
<reference evidence="17 18" key="1">
    <citation type="submission" date="2020-11" db="EMBL/GenBank/DDBJ databases">
        <title>Sulfur oxidizing isolate from Hospital Hole Sinkhole.</title>
        <authorList>
            <person name="Scott K.M."/>
        </authorList>
    </citation>
    <scope>NUCLEOTIDE SEQUENCE [LARGE SCALE GENOMIC DNA]</scope>
    <source>
        <strain evidence="17 18">HH1</strain>
    </source>
</reference>
<evidence type="ECO:0000256" key="3">
    <source>
        <dbReference type="ARBA" id="ARBA00005745"/>
    </source>
</evidence>
<keyword evidence="5" id="KW-1003">Cell membrane</keyword>
<dbReference type="InterPro" id="IPR011850">
    <property type="entry name" value="T2SS_GspF"/>
</dbReference>
<feature type="transmembrane region" description="Helical" evidence="15">
    <location>
        <begin position="377"/>
        <end position="398"/>
    </location>
</feature>
<evidence type="ECO:0000256" key="11">
    <source>
        <dbReference type="ARBA" id="ARBA00022989"/>
    </source>
</evidence>
<evidence type="ECO:0000256" key="15">
    <source>
        <dbReference type="SAM" id="Phobius"/>
    </source>
</evidence>
<evidence type="ECO:0000313" key="17">
    <source>
        <dbReference type="EMBL" id="MBF6057976.1"/>
    </source>
</evidence>
<dbReference type="Gene3D" id="1.20.81.30">
    <property type="entry name" value="Type II secretion system (T2SS), domain F"/>
    <property type="match status" value="2"/>
</dbReference>
<dbReference type="InterPro" id="IPR042094">
    <property type="entry name" value="T2SS_GspF_sf"/>
</dbReference>
<keyword evidence="9" id="KW-0106">Calcium</keyword>
<evidence type="ECO:0000256" key="14">
    <source>
        <dbReference type="RuleBase" id="RU003923"/>
    </source>
</evidence>
<sequence>MALYEYRALSAAGQQRKGMHEADSERQVRQWLREQSLSPVAIKELDGRKKESKSSAGWFAPKISTADLALFTREVFTLLEAGTPLNQALKALSQQANAKLVARFIGGLHSKVSEGYPLARAMQVSHFRLPQDYIAIIQAGEESGHLSEVLSRLADSIEQRDQLNKKMKTALIYPALMVTVALGIVFFLMVYVVPKVVSVFDNMHQALPPLTQGLLSLSGFVQNYWGAMLVALFGMFVLFKLLLKRPALRFKFHRLLMRLPGVGRFVVYGATARWARTFGVLLASGVAVRDALHISSEVMTLDPMKRGVEQMVEKVRRGNSVHASMEEAGFFPPLLLNLVKTGEGQGRLHNMLLKGAKHYEMGVENAAATLVSLLEPLLIIVMGGVVLTIVLAIMMPIFEMNQMIG</sequence>
<gene>
    <name evidence="17" type="primary">gspF</name>
    <name evidence="17" type="ORF">H8792_006430</name>
</gene>
<evidence type="ECO:0000256" key="13">
    <source>
        <dbReference type="ARBA" id="ARBA00030750"/>
    </source>
</evidence>
<keyword evidence="12 15" id="KW-0472">Membrane</keyword>
<dbReference type="PANTHER" id="PTHR30012:SF0">
    <property type="entry name" value="TYPE II SECRETION SYSTEM PROTEIN F-RELATED"/>
    <property type="match status" value="1"/>
</dbReference>
<evidence type="ECO:0000256" key="4">
    <source>
        <dbReference type="ARBA" id="ARBA00022448"/>
    </source>
</evidence>
<accession>A0ABS0C175</accession>
<dbReference type="PROSITE" id="PS00874">
    <property type="entry name" value="T2SP_F"/>
    <property type="match status" value="1"/>
</dbReference>
<evidence type="ECO:0000256" key="8">
    <source>
        <dbReference type="ARBA" id="ARBA00022723"/>
    </source>
</evidence>
<evidence type="ECO:0000256" key="7">
    <source>
        <dbReference type="ARBA" id="ARBA00022692"/>
    </source>
</evidence>
<dbReference type="Proteomes" id="UP001193680">
    <property type="component" value="Unassembled WGS sequence"/>
</dbReference>
<dbReference type="EMBL" id="JACBGI020000009">
    <property type="protein sequence ID" value="MBF6057976.1"/>
    <property type="molecule type" value="Genomic_DNA"/>
</dbReference>
<feature type="transmembrane region" description="Helical" evidence="15">
    <location>
        <begin position="170"/>
        <end position="193"/>
    </location>
</feature>
<protein>
    <recommendedName>
        <fullName evidence="13">General secretion pathway protein F</fullName>
    </recommendedName>
</protein>
<keyword evidence="6" id="KW-0997">Cell inner membrane</keyword>
<keyword evidence="8" id="KW-0479">Metal-binding</keyword>
<keyword evidence="4 14" id="KW-0813">Transport</keyword>
<comment type="function">
    <text evidence="1">Component of the type II secretion system inner membrane complex required for the energy-dependent secretion of extracellular factors such as proteases and toxins from the periplasm.</text>
</comment>
<evidence type="ECO:0000256" key="12">
    <source>
        <dbReference type="ARBA" id="ARBA00023136"/>
    </source>
</evidence>
<evidence type="ECO:0000313" key="18">
    <source>
        <dbReference type="Proteomes" id="UP001193680"/>
    </source>
</evidence>
<keyword evidence="18" id="KW-1185">Reference proteome</keyword>
<name>A0ABS0C175_9GAMM</name>
<keyword evidence="11 15" id="KW-1133">Transmembrane helix</keyword>
<organism evidence="17 18">
    <name type="scientific">Thiomicrorhabdus heinhorstiae</name>
    <dbReference type="NCBI Taxonomy" id="2748010"/>
    <lineage>
        <taxon>Bacteria</taxon>
        <taxon>Pseudomonadati</taxon>
        <taxon>Pseudomonadota</taxon>
        <taxon>Gammaproteobacteria</taxon>
        <taxon>Thiotrichales</taxon>
        <taxon>Piscirickettsiaceae</taxon>
        <taxon>Thiomicrorhabdus</taxon>
    </lineage>
</organism>
<evidence type="ECO:0000256" key="10">
    <source>
        <dbReference type="ARBA" id="ARBA00022927"/>
    </source>
</evidence>
<dbReference type="InterPro" id="IPR001992">
    <property type="entry name" value="T2SS_GspF/T4SS_PilC_CS"/>
</dbReference>
<evidence type="ECO:0000256" key="6">
    <source>
        <dbReference type="ARBA" id="ARBA00022519"/>
    </source>
</evidence>
<dbReference type="InterPro" id="IPR003004">
    <property type="entry name" value="GspF/PilC"/>
</dbReference>
<dbReference type="PRINTS" id="PR00812">
    <property type="entry name" value="BCTERIALGSPF"/>
</dbReference>
<comment type="subcellular location">
    <subcellularLocation>
        <location evidence="2 14">Cell inner membrane</location>
        <topology evidence="2 14">Multi-pass membrane protein</topology>
    </subcellularLocation>
</comment>
<evidence type="ECO:0000256" key="5">
    <source>
        <dbReference type="ARBA" id="ARBA00022475"/>
    </source>
</evidence>
<dbReference type="Pfam" id="PF00482">
    <property type="entry name" value="T2SSF"/>
    <property type="match status" value="2"/>
</dbReference>
<keyword evidence="10" id="KW-0653">Protein transport</keyword>
<proteinExistence type="inferred from homology"/>
<dbReference type="PANTHER" id="PTHR30012">
    <property type="entry name" value="GENERAL SECRETION PATHWAY PROTEIN"/>
    <property type="match status" value="1"/>
</dbReference>
<evidence type="ECO:0000256" key="9">
    <source>
        <dbReference type="ARBA" id="ARBA00022837"/>
    </source>
</evidence>
<evidence type="ECO:0000256" key="1">
    <source>
        <dbReference type="ARBA" id="ARBA00002684"/>
    </source>
</evidence>
<comment type="similarity">
    <text evidence="3 14">Belongs to the GSP F family.</text>
</comment>
<comment type="caution">
    <text evidence="17">The sequence shown here is derived from an EMBL/GenBank/DDBJ whole genome shotgun (WGS) entry which is preliminary data.</text>
</comment>